<dbReference type="FunFam" id="1.10.8.430:FF:000002">
    <property type="entry name" value="Disease resistance protein (TIR-NBS-LRR class)"/>
    <property type="match status" value="1"/>
</dbReference>
<evidence type="ECO:0000256" key="2">
    <source>
        <dbReference type="ARBA" id="ARBA00022737"/>
    </source>
</evidence>
<dbReference type="Pfam" id="PF23282">
    <property type="entry name" value="WHD_ROQ1"/>
    <property type="match status" value="1"/>
</dbReference>
<dbReference type="Pfam" id="PF00931">
    <property type="entry name" value="NB-ARC"/>
    <property type="match status" value="1"/>
</dbReference>
<evidence type="ECO:0000256" key="1">
    <source>
        <dbReference type="ARBA" id="ARBA00022614"/>
    </source>
</evidence>
<dbReference type="SUPFAM" id="SSF52540">
    <property type="entry name" value="P-loop containing nucleoside triphosphate hydrolases"/>
    <property type="match status" value="1"/>
</dbReference>
<dbReference type="InterPro" id="IPR044974">
    <property type="entry name" value="Disease_R_plants"/>
</dbReference>
<keyword evidence="2" id="KW-0677">Repeat</keyword>
<dbReference type="GO" id="GO:0006952">
    <property type="term" value="P:defense response"/>
    <property type="evidence" value="ECO:0007669"/>
    <property type="project" value="InterPro"/>
</dbReference>
<dbReference type="Gene3D" id="3.40.50.300">
    <property type="entry name" value="P-loop containing nucleotide triphosphate hydrolases"/>
    <property type="match status" value="1"/>
</dbReference>
<keyword evidence="6" id="KW-1185">Reference proteome</keyword>
<dbReference type="InterPro" id="IPR058192">
    <property type="entry name" value="WHD_ROQ1-like"/>
</dbReference>
<evidence type="ECO:0000313" key="6">
    <source>
        <dbReference type="Proteomes" id="UP001157418"/>
    </source>
</evidence>
<gene>
    <name evidence="5" type="ORF">LVIROSA_LOCUS21997</name>
</gene>
<dbReference type="Gene3D" id="1.10.8.430">
    <property type="entry name" value="Helical domain of apoptotic protease-activating factors"/>
    <property type="match status" value="1"/>
</dbReference>
<comment type="caution">
    <text evidence="5">The sequence shown here is derived from an EMBL/GenBank/DDBJ whole genome shotgun (WGS) entry which is preliminary data.</text>
</comment>
<dbReference type="EMBL" id="CAKMRJ010004445">
    <property type="protein sequence ID" value="CAH1435565.1"/>
    <property type="molecule type" value="Genomic_DNA"/>
</dbReference>
<dbReference type="InterPro" id="IPR042197">
    <property type="entry name" value="Apaf_helical"/>
</dbReference>
<accession>A0AAU9N8C9</accession>
<name>A0AAU9N8C9_9ASTR</name>
<organism evidence="5 6">
    <name type="scientific">Lactuca virosa</name>
    <dbReference type="NCBI Taxonomy" id="75947"/>
    <lineage>
        <taxon>Eukaryota</taxon>
        <taxon>Viridiplantae</taxon>
        <taxon>Streptophyta</taxon>
        <taxon>Embryophyta</taxon>
        <taxon>Tracheophyta</taxon>
        <taxon>Spermatophyta</taxon>
        <taxon>Magnoliopsida</taxon>
        <taxon>eudicotyledons</taxon>
        <taxon>Gunneridae</taxon>
        <taxon>Pentapetalae</taxon>
        <taxon>asterids</taxon>
        <taxon>campanulids</taxon>
        <taxon>Asterales</taxon>
        <taxon>Asteraceae</taxon>
        <taxon>Cichorioideae</taxon>
        <taxon>Cichorieae</taxon>
        <taxon>Lactucinae</taxon>
        <taxon>Lactuca</taxon>
    </lineage>
</organism>
<sequence length="771" mass="88519">MEATEEVRMVGILGMGGIGKTTIAQALFRRIAHKFEICSFVEDVRENSSGKKGVRDLQEQILRDTLVTDRHDFLEGPEHGADVIRRRLCSKKVLLVLDDVDDVEQLEFLAATRVWFGAGSRIIITTRNEHLLSDADVIYKPDFLRKSEAVELFCRHAFRKSSPHEGYEELSERVIQYAGCLPLALKVLGAFFRGGQVSVWESALDRLAEAPDGKIHDKLKLSFDGLHDLEKKIFLDIACFFKGKEVEHVTRVLDSFGFHPVKGISVLIEKCLITVYNKKLDMHDLIQEMGWQIVLESFLDSRLWKLDQIHDFIKGKKKRKAIEAIMMMDNEYLVDDYDANLATRADVFTNMENLRLLDIDGKFTSTIPTFLPDELRWLRWTEYPFMTLPLADKCKLVGLEIANGSINHLWKGQKILPNLKFVHLELLDSLTSFPHVTGAPNIERLILSHCWKLEEVHESLGSHRRLVYLDMNGCSRLMRLPSRLEMESLETLILSGCKSLERFPEVSPCVVKLSEINLDSCSNIIELPSSIRHLSGLRFLSLANCVKLSNIQNSICGLKYLKCLRLHNCVKLKNLPKKLRNMKLLEELWLGFDEFKSPEMYVEMSIGFHSFIGLSSLRKLNLSRRQIGEESFPENPDAFSSLEELYLSRNSKLVRLPSFISHLSCLKRLELNECCRLESLCMLPSSIQVLKANGCTSLRKIGDLSTEGKWLYKIWLINCQQLLEDEENQRYLHKMFQLSFIKQKYKLKGSTQEANKGKLLELIQHAQNSLQ</sequence>
<dbReference type="Proteomes" id="UP001157418">
    <property type="component" value="Unassembled WGS sequence"/>
</dbReference>
<evidence type="ECO:0008006" key="7">
    <source>
        <dbReference type="Google" id="ProtNLM"/>
    </source>
</evidence>
<dbReference type="PANTHER" id="PTHR11017">
    <property type="entry name" value="LEUCINE-RICH REPEAT-CONTAINING PROTEIN"/>
    <property type="match status" value="1"/>
</dbReference>
<feature type="domain" description="NB-ARC" evidence="3">
    <location>
        <begin position="4"/>
        <end position="161"/>
    </location>
</feature>
<evidence type="ECO:0000259" key="4">
    <source>
        <dbReference type="Pfam" id="PF23282"/>
    </source>
</evidence>
<protein>
    <recommendedName>
        <fullName evidence="7">NB-ARC domain-containing protein</fullName>
    </recommendedName>
</protein>
<dbReference type="InterPro" id="IPR036390">
    <property type="entry name" value="WH_DNA-bd_sf"/>
</dbReference>
<dbReference type="AlphaFoldDB" id="A0AAU9N8C9"/>
<dbReference type="PRINTS" id="PR00364">
    <property type="entry name" value="DISEASERSIST"/>
</dbReference>
<feature type="domain" description="Disease resistance protein Roq1-like winged-helix" evidence="4">
    <location>
        <begin position="230"/>
        <end position="296"/>
    </location>
</feature>
<dbReference type="InterPro" id="IPR032675">
    <property type="entry name" value="LRR_dom_sf"/>
</dbReference>
<reference evidence="5 6" key="1">
    <citation type="submission" date="2022-01" db="EMBL/GenBank/DDBJ databases">
        <authorList>
            <person name="Xiong W."/>
            <person name="Schranz E."/>
        </authorList>
    </citation>
    <scope>NUCLEOTIDE SEQUENCE [LARGE SCALE GENOMIC DNA]</scope>
</reference>
<dbReference type="PANTHER" id="PTHR11017:SF479">
    <property type="entry name" value="DISEASE RESISTANCE PROTEIN (TIR-NBS-LRR CLASS) FAMILY"/>
    <property type="match status" value="1"/>
</dbReference>
<evidence type="ECO:0000313" key="5">
    <source>
        <dbReference type="EMBL" id="CAH1435565.1"/>
    </source>
</evidence>
<dbReference type="GO" id="GO:0043531">
    <property type="term" value="F:ADP binding"/>
    <property type="evidence" value="ECO:0007669"/>
    <property type="project" value="InterPro"/>
</dbReference>
<dbReference type="Gene3D" id="3.80.10.10">
    <property type="entry name" value="Ribonuclease Inhibitor"/>
    <property type="match status" value="2"/>
</dbReference>
<dbReference type="SUPFAM" id="SSF46785">
    <property type="entry name" value="Winged helix' DNA-binding domain"/>
    <property type="match status" value="1"/>
</dbReference>
<keyword evidence="1" id="KW-0433">Leucine-rich repeat</keyword>
<proteinExistence type="predicted"/>
<dbReference type="SUPFAM" id="SSF52058">
    <property type="entry name" value="L domain-like"/>
    <property type="match status" value="1"/>
</dbReference>
<evidence type="ECO:0000259" key="3">
    <source>
        <dbReference type="Pfam" id="PF00931"/>
    </source>
</evidence>
<dbReference type="InterPro" id="IPR027417">
    <property type="entry name" value="P-loop_NTPase"/>
</dbReference>
<dbReference type="InterPro" id="IPR002182">
    <property type="entry name" value="NB-ARC"/>
</dbReference>